<sequence>MATVYAHAHVTLCAALALDTRTGVFSRRDPKNLSHILDIRFRGEEYPLYAFHVPQESGRIEPRLLADIWRGSLERSLEYPMFNRAWTLQERLASRRVLLFGKEEVIMECASGCVFEESLYRLQAPQLSDKTLKAAYAGAMSSPRKIWWEIVFTYSHLKLTVPTDRLPAIAAVAQRLALQNPTDEYLCGLWRKTFLSDLLWERVLDTLDKGDPPLVSIFATWGAASYVAPSWSWVSFRSKARNITNIVEPLSNVLNVHLDYRDNSSFGRVSGGYAVIRGPMVDLKWYVRPHWRYSQFINGEQEMKVPGSSDQTVAFSVDYDFYNGLEAPRPGDRFLGAESRVVRAKAPRRAP</sequence>
<evidence type="ECO:0000313" key="1">
    <source>
        <dbReference type="EMBL" id="KAK7716019.1"/>
    </source>
</evidence>
<proteinExistence type="predicted"/>
<accession>A0ABR1NUU0</accession>
<dbReference type="EMBL" id="JAKNSF020000102">
    <property type="protein sequence ID" value="KAK7716019.1"/>
    <property type="molecule type" value="Genomic_DNA"/>
</dbReference>
<dbReference type="Proteomes" id="UP001430848">
    <property type="component" value="Unassembled WGS sequence"/>
</dbReference>
<dbReference type="PANTHER" id="PTHR33112">
    <property type="entry name" value="DOMAIN PROTEIN, PUTATIVE-RELATED"/>
    <property type="match status" value="1"/>
</dbReference>
<gene>
    <name evidence="1" type="ORF">SLS63_011196</name>
</gene>
<comment type="caution">
    <text evidence="1">The sequence shown here is derived from an EMBL/GenBank/DDBJ whole genome shotgun (WGS) entry which is preliminary data.</text>
</comment>
<protein>
    <recommendedName>
        <fullName evidence="3">Heterokaryon incompatibility domain-containing protein</fullName>
    </recommendedName>
</protein>
<evidence type="ECO:0000313" key="2">
    <source>
        <dbReference type="Proteomes" id="UP001430848"/>
    </source>
</evidence>
<reference evidence="1 2" key="1">
    <citation type="submission" date="2024-02" db="EMBL/GenBank/DDBJ databases">
        <title>De novo assembly and annotation of 12 fungi associated with fruit tree decline syndrome in Ontario, Canada.</title>
        <authorList>
            <person name="Sulman M."/>
            <person name="Ellouze W."/>
            <person name="Ilyukhin E."/>
        </authorList>
    </citation>
    <scope>NUCLEOTIDE SEQUENCE [LARGE SCALE GENOMIC DNA]</scope>
    <source>
        <strain evidence="1 2">M169</strain>
    </source>
</reference>
<name>A0ABR1NUU0_DIAER</name>
<dbReference type="PANTHER" id="PTHR33112:SF16">
    <property type="entry name" value="HETEROKARYON INCOMPATIBILITY DOMAIN-CONTAINING PROTEIN"/>
    <property type="match status" value="1"/>
</dbReference>
<organism evidence="1 2">
    <name type="scientific">Diaporthe eres</name>
    <name type="common">Phomopsis oblonga</name>
    <dbReference type="NCBI Taxonomy" id="83184"/>
    <lineage>
        <taxon>Eukaryota</taxon>
        <taxon>Fungi</taxon>
        <taxon>Dikarya</taxon>
        <taxon>Ascomycota</taxon>
        <taxon>Pezizomycotina</taxon>
        <taxon>Sordariomycetes</taxon>
        <taxon>Sordariomycetidae</taxon>
        <taxon>Diaporthales</taxon>
        <taxon>Diaporthaceae</taxon>
        <taxon>Diaporthe</taxon>
        <taxon>Diaporthe eres species complex</taxon>
    </lineage>
</organism>
<keyword evidence="2" id="KW-1185">Reference proteome</keyword>
<evidence type="ECO:0008006" key="3">
    <source>
        <dbReference type="Google" id="ProtNLM"/>
    </source>
</evidence>